<keyword evidence="2" id="KW-1185">Reference proteome</keyword>
<dbReference type="AlphaFoldDB" id="A0A365XPS3"/>
<sequence>MISELSSRFQTIDPVRFTEETVFLEFIQSLINEIDALQPKIVMREQKRMTTAEIIAKATAAPGTDFNITTPDAMENWLNTWHERKQGIYNFFQEDKNLLHPKINSSTSNCSILMLKTAK</sequence>
<reference evidence="1 2" key="1">
    <citation type="submission" date="2018-05" db="EMBL/GenBank/DDBJ databases">
        <title>Chitinophaga sp. K3CV102501T nov., isolated from isolated from a monsoon evergreen broad-leaved forest soil.</title>
        <authorList>
            <person name="Lv Y."/>
        </authorList>
    </citation>
    <scope>NUCLEOTIDE SEQUENCE [LARGE SCALE GENOMIC DNA]</scope>
    <source>
        <strain evidence="1 2">GDMCC 1.1325</strain>
    </source>
</reference>
<dbReference type="EMBL" id="QFFJ01000002">
    <property type="protein sequence ID" value="RBL88353.1"/>
    <property type="molecule type" value="Genomic_DNA"/>
</dbReference>
<evidence type="ECO:0000313" key="1">
    <source>
        <dbReference type="EMBL" id="RBL88353.1"/>
    </source>
</evidence>
<protein>
    <submittedName>
        <fullName evidence="1">Uncharacterized protein</fullName>
    </submittedName>
</protein>
<comment type="caution">
    <text evidence="1">The sequence shown here is derived from an EMBL/GenBank/DDBJ whole genome shotgun (WGS) entry which is preliminary data.</text>
</comment>
<name>A0A365XPS3_9BACT</name>
<dbReference type="Proteomes" id="UP000253410">
    <property type="component" value="Unassembled WGS sequence"/>
</dbReference>
<gene>
    <name evidence="1" type="ORF">DF182_17310</name>
</gene>
<organism evidence="1 2">
    <name type="scientific">Chitinophaga flava</name>
    <dbReference type="NCBI Taxonomy" id="2259036"/>
    <lineage>
        <taxon>Bacteria</taxon>
        <taxon>Pseudomonadati</taxon>
        <taxon>Bacteroidota</taxon>
        <taxon>Chitinophagia</taxon>
        <taxon>Chitinophagales</taxon>
        <taxon>Chitinophagaceae</taxon>
        <taxon>Chitinophaga</taxon>
    </lineage>
</organism>
<proteinExistence type="predicted"/>
<dbReference type="RefSeq" id="WP_147243463.1">
    <property type="nucleotide sequence ID" value="NZ_QFFJ01000002.1"/>
</dbReference>
<evidence type="ECO:0000313" key="2">
    <source>
        <dbReference type="Proteomes" id="UP000253410"/>
    </source>
</evidence>
<accession>A0A365XPS3</accession>